<accession>A0A922E9J6</accession>
<dbReference type="GO" id="GO:0008061">
    <property type="term" value="F:chitin binding"/>
    <property type="evidence" value="ECO:0007669"/>
    <property type="project" value="InterPro"/>
</dbReference>
<evidence type="ECO:0000259" key="2">
    <source>
        <dbReference type="PROSITE" id="PS51910"/>
    </source>
</evidence>
<name>A0A922E9J6_CARIL</name>
<dbReference type="GO" id="GO:0006032">
    <property type="term" value="P:chitin catabolic process"/>
    <property type="evidence" value="ECO:0007669"/>
    <property type="project" value="TreeGrafter"/>
</dbReference>
<dbReference type="PROSITE" id="PS51910">
    <property type="entry name" value="GH18_2"/>
    <property type="match status" value="1"/>
</dbReference>
<dbReference type="SMART" id="SM00636">
    <property type="entry name" value="Glyco_18"/>
    <property type="match status" value="1"/>
</dbReference>
<protein>
    <recommendedName>
        <fullName evidence="2">GH18 domain-containing protein</fullName>
    </recommendedName>
</protein>
<dbReference type="AlphaFoldDB" id="A0A922E9J6"/>
<dbReference type="InterPro" id="IPR011583">
    <property type="entry name" value="Chitinase_II/V-like_cat"/>
</dbReference>
<dbReference type="GO" id="GO:0004568">
    <property type="term" value="F:chitinase activity"/>
    <property type="evidence" value="ECO:0007669"/>
    <property type="project" value="TreeGrafter"/>
</dbReference>
<dbReference type="Proteomes" id="UP000811246">
    <property type="component" value="Chromosome 8"/>
</dbReference>
<dbReference type="GO" id="GO:0005576">
    <property type="term" value="C:extracellular region"/>
    <property type="evidence" value="ECO:0007669"/>
    <property type="project" value="TreeGrafter"/>
</dbReference>
<proteinExistence type="predicted"/>
<dbReference type="PANTHER" id="PTHR11177:SF317">
    <property type="entry name" value="CHITINASE 12-RELATED"/>
    <property type="match status" value="1"/>
</dbReference>
<evidence type="ECO:0000313" key="4">
    <source>
        <dbReference type="Proteomes" id="UP000811246"/>
    </source>
</evidence>
<dbReference type="GO" id="GO:0005975">
    <property type="term" value="P:carbohydrate metabolic process"/>
    <property type="evidence" value="ECO:0007669"/>
    <property type="project" value="InterPro"/>
</dbReference>
<dbReference type="EMBL" id="CM031832">
    <property type="protein sequence ID" value="KAG6698171.1"/>
    <property type="molecule type" value="Genomic_DNA"/>
</dbReference>
<keyword evidence="1" id="KW-0732">Signal</keyword>
<feature type="chain" id="PRO_5036699493" description="GH18 domain-containing protein" evidence="1">
    <location>
        <begin position="24"/>
        <end position="346"/>
    </location>
</feature>
<evidence type="ECO:0000313" key="3">
    <source>
        <dbReference type="EMBL" id="KAG6698171.1"/>
    </source>
</evidence>
<feature type="signal peptide" evidence="1">
    <location>
        <begin position="1"/>
        <end position="23"/>
    </location>
</feature>
<dbReference type="PANTHER" id="PTHR11177">
    <property type="entry name" value="CHITINASE"/>
    <property type="match status" value="1"/>
</dbReference>
<sequence length="346" mass="38308">MASFRFIPLLTLVIFYTINVGNGDATSVAMHPPNFPISKPAAPAAAPYPYHHPRSSPVIKAAYWPSFDAFPASAIDTSYFTHLYSAFLLPEPITYKLNVTQFDQVKIPELMGALGTKNPPVITLLSIGGGGNDPIVFSRMASSWATRKTFIDSTIEVARKYGFHGVDLDWEFPANEEDMSNLALLYKQWQEALVDEARTCGKSHLLLTSAVYYASKFTDVPRSYPTYAITRYVDWVTLLDPNTNLSTIYGIGSWIQSGVPPSQLVMGLPLYGRTWTLQDPDTNGIGAPALGPWLGGGVTDSWIGYDDVRSIRVKIQAARSWQLRGYFFWALGQDKPIRIGPSQDKP</sequence>
<feature type="domain" description="GH18" evidence="2">
    <location>
        <begin position="58"/>
        <end position="346"/>
    </location>
</feature>
<comment type="caution">
    <text evidence="3">The sequence shown here is derived from an EMBL/GenBank/DDBJ whole genome shotgun (WGS) entry which is preliminary data.</text>
</comment>
<dbReference type="InterPro" id="IPR050314">
    <property type="entry name" value="Glycosyl_Hydrlase_18"/>
</dbReference>
<gene>
    <name evidence="3" type="ORF">I3842_08G007100</name>
</gene>
<organism evidence="3 4">
    <name type="scientific">Carya illinoinensis</name>
    <name type="common">Pecan</name>
    <dbReference type="NCBI Taxonomy" id="32201"/>
    <lineage>
        <taxon>Eukaryota</taxon>
        <taxon>Viridiplantae</taxon>
        <taxon>Streptophyta</taxon>
        <taxon>Embryophyta</taxon>
        <taxon>Tracheophyta</taxon>
        <taxon>Spermatophyta</taxon>
        <taxon>Magnoliopsida</taxon>
        <taxon>eudicotyledons</taxon>
        <taxon>Gunneridae</taxon>
        <taxon>Pentapetalae</taxon>
        <taxon>rosids</taxon>
        <taxon>fabids</taxon>
        <taxon>Fagales</taxon>
        <taxon>Juglandaceae</taxon>
        <taxon>Carya</taxon>
    </lineage>
</organism>
<evidence type="ECO:0000256" key="1">
    <source>
        <dbReference type="SAM" id="SignalP"/>
    </source>
</evidence>
<dbReference type="InterPro" id="IPR001223">
    <property type="entry name" value="Glyco_hydro18_cat"/>
</dbReference>
<reference evidence="3" key="1">
    <citation type="submission" date="2021-01" db="EMBL/GenBank/DDBJ databases">
        <authorList>
            <person name="Lovell J.T."/>
            <person name="Bentley N."/>
            <person name="Bhattarai G."/>
            <person name="Jenkins J.W."/>
            <person name="Sreedasyam A."/>
            <person name="Alarcon Y."/>
            <person name="Bock C."/>
            <person name="Boston L."/>
            <person name="Carlson J."/>
            <person name="Cervantes K."/>
            <person name="Clermont K."/>
            <person name="Krom N."/>
            <person name="Kubenka K."/>
            <person name="Mamidi S."/>
            <person name="Mattison C."/>
            <person name="Monteros M."/>
            <person name="Pisani C."/>
            <person name="Plott C."/>
            <person name="Rajasekar S."/>
            <person name="Rhein H.S."/>
            <person name="Rohla C."/>
            <person name="Song M."/>
            <person name="Hilaire R.S."/>
            <person name="Shu S."/>
            <person name="Wells L."/>
            <person name="Wang X."/>
            <person name="Webber J."/>
            <person name="Heerema R.J."/>
            <person name="Klein P."/>
            <person name="Conner P."/>
            <person name="Grauke L."/>
            <person name="Grimwood J."/>
            <person name="Schmutz J."/>
            <person name="Randall J.J."/>
        </authorList>
    </citation>
    <scope>NUCLEOTIDE SEQUENCE</scope>
    <source>
        <tissue evidence="3">Leaf</tissue>
    </source>
</reference>
<dbReference type="Pfam" id="PF00704">
    <property type="entry name" value="Glyco_hydro_18"/>
    <property type="match status" value="1"/>
</dbReference>